<dbReference type="CDD" id="cd00887">
    <property type="entry name" value="MoeA"/>
    <property type="match status" value="1"/>
</dbReference>
<dbReference type="EnsemblMetazoa" id="XM_030999107">
    <property type="protein sequence ID" value="XP_030854967"/>
    <property type="gene ID" value="LOC115929592"/>
</dbReference>
<dbReference type="CDD" id="cd00886">
    <property type="entry name" value="MogA_MoaB"/>
    <property type="match status" value="1"/>
</dbReference>
<dbReference type="NCBIfam" id="TIGR00177">
    <property type="entry name" value="molyb_syn"/>
    <property type="match status" value="2"/>
</dbReference>
<dbReference type="SUPFAM" id="SSF63882">
    <property type="entry name" value="MoeA N-terminal region -like"/>
    <property type="match status" value="1"/>
</dbReference>
<keyword evidence="10 13" id="KW-0460">Magnesium</keyword>
<dbReference type="GO" id="GO:0061598">
    <property type="term" value="F:molybdopterin adenylyltransferase activity"/>
    <property type="evidence" value="ECO:0007669"/>
    <property type="project" value="UniProtKB-UniRule"/>
</dbReference>
<comment type="catalytic activity">
    <reaction evidence="13">
        <text>adenylyl-molybdopterin + molybdate = Mo-molybdopterin + AMP + H(+)</text>
        <dbReference type="Rhea" id="RHEA:35047"/>
        <dbReference type="ChEBI" id="CHEBI:15378"/>
        <dbReference type="ChEBI" id="CHEBI:36264"/>
        <dbReference type="ChEBI" id="CHEBI:62727"/>
        <dbReference type="ChEBI" id="CHEBI:71302"/>
        <dbReference type="ChEBI" id="CHEBI:456215"/>
    </reaction>
</comment>
<evidence type="ECO:0000256" key="13">
    <source>
        <dbReference type="RuleBase" id="RU365090"/>
    </source>
</evidence>
<evidence type="ECO:0000256" key="14">
    <source>
        <dbReference type="SAM" id="MobiDB-lite"/>
    </source>
</evidence>
<dbReference type="InterPro" id="IPR001453">
    <property type="entry name" value="MoaB/Mog_dom"/>
</dbReference>
<comment type="similarity">
    <text evidence="4">In the C-terminal section; belongs to the MoeA family.</text>
</comment>
<dbReference type="SUPFAM" id="SSF63867">
    <property type="entry name" value="MoeA C-terminal domain-like"/>
    <property type="match status" value="1"/>
</dbReference>
<reference evidence="16" key="2">
    <citation type="submission" date="2021-01" db="UniProtKB">
        <authorList>
            <consortium name="EnsemblMetazoa"/>
        </authorList>
    </citation>
    <scope>IDENTIFICATION</scope>
</reference>
<dbReference type="GO" id="GO:0046872">
    <property type="term" value="F:metal ion binding"/>
    <property type="evidence" value="ECO:0007669"/>
    <property type="project" value="UniProtKB-UniRule"/>
</dbReference>
<dbReference type="InterPro" id="IPR008284">
    <property type="entry name" value="MoCF_biosynth_CS"/>
</dbReference>
<comment type="pathway">
    <text evidence="2 13">Cofactor biosynthesis; molybdopterin biosynthesis.</text>
</comment>
<keyword evidence="9" id="KW-0067">ATP-binding</keyword>
<keyword evidence="7 13" id="KW-0479">Metal-binding</keyword>
<feature type="compositionally biased region" description="Pro residues" evidence="14">
    <location>
        <begin position="183"/>
        <end position="195"/>
    </location>
</feature>
<dbReference type="AlphaFoldDB" id="A0A7M7T5A7"/>
<reference evidence="17" key="1">
    <citation type="submission" date="2015-02" db="EMBL/GenBank/DDBJ databases">
        <title>Genome sequencing for Strongylocentrotus purpuratus.</title>
        <authorList>
            <person name="Murali S."/>
            <person name="Liu Y."/>
            <person name="Vee V."/>
            <person name="English A."/>
            <person name="Wang M."/>
            <person name="Skinner E."/>
            <person name="Han Y."/>
            <person name="Muzny D.M."/>
            <person name="Worley K.C."/>
            <person name="Gibbs R.A."/>
        </authorList>
    </citation>
    <scope>NUCLEOTIDE SEQUENCE</scope>
</reference>
<evidence type="ECO:0000256" key="3">
    <source>
        <dbReference type="ARBA" id="ARBA00007589"/>
    </source>
</evidence>
<dbReference type="GO" id="GO:0006777">
    <property type="term" value="P:Mo-molybdopterin cofactor biosynthetic process"/>
    <property type="evidence" value="ECO:0007669"/>
    <property type="project" value="UniProtKB-UniRule"/>
</dbReference>
<evidence type="ECO:0000313" key="16">
    <source>
        <dbReference type="EnsemblMetazoa" id="XP_030854967"/>
    </source>
</evidence>
<dbReference type="InterPro" id="IPR036425">
    <property type="entry name" value="MoaB/Mog-like_dom_sf"/>
</dbReference>
<dbReference type="FunFam" id="3.40.980.10:FF:000001">
    <property type="entry name" value="Molybdopterin molybdenumtransferase"/>
    <property type="match status" value="1"/>
</dbReference>
<keyword evidence="11 13" id="KW-0501">Molybdenum cofactor biosynthesis</keyword>
<dbReference type="Gene3D" id="2.40.340.10">
    <property type="entry name" value="MoeA, C-terminal, domain IV"/>
    <property type="match status" value="1"/>
</dbReference>
<comment type="catalytic activity">
    <reaction evidence="13">
        <text>molybdopterin + ATP + H(+) = adenylyl-molybdopterin + diphosphate</text>
        <dbReference type="Rhea" id="RHEA:31331"/>
        <dbReference type="ChEBI" id="CHEBI:15378"/>
        <dbReference type="ChEBI" id="CHEBI:30616"/>
        <dbReference type="ChEBI" id="CHEBI:33019"/>
        <dbReference type="ChEBI" id="CHEBI:58698"/>
        <dbReference type="ChEBI" id="CHEBI:62727"/>
    </reaction>
</comment>
<comment type="cofactor">
    <cofactor evidence="1 13">
        <name>Mg(2+)</name>
        <dbReference type="ChEBI" id="CHEBI:18420"/>
    </cofactor>
</comment>
<keyword evidence="12" id="KW-0511">Multifunctional enzyme</keyword>
<feature type="region of interest" description="Disordered" evidence="14">
    <location>
        <begin position="176"/>
        <end position="197"/>
    </location>
</feature>
<dbReference type="SMART" id="SM00852">
    <property type="entry name" value="MoCF_biosynth"/>
    <property type="match status" value="2"/>
</dbReference>
<dbReference type="FunFam" id="3.40.980.10:FF:000002">
    <property type="entry name" value="Molybdopterin molybdenumtransferase"/>
    <property type="match status" value="1"/>
</dbReference>
<dbReference type="OMA" id="ESPYPMI"/>
<dbReference type="PROSITE" id="PS01078">
    <property type="entry name" value="MOCF_BIOSYNTHESIS_1"/>
    <property type="match status" value="1"/>
</dbReference>
<evidence type="ECO:0000256" key="7">
    <source>
        <dbReference type="ARBA" id="ARBA00022723"/>
    </source>
</evidence>
<dbReference type="GO" id="GO:0005524">
    <property type="term" value="F:ATP binding"/>
    <property type="evidence" value="ECO:0007669"/>
    <property type="project" value="UniProtKB-UniRule"/>
</dbReference>
<dbReference type="InterPro" id="IPR005111">
    <property type="entry name" value="MoeA_C_domain_IV"/>
</dbReference>
<comment type="similarity">
    <text evidence="13">Belongs to the MoeA family.</text>
</comment>
<evidence type="ECO:0000313" key="17">
    <source>
        <dbReference type="Proteomes" id="UP000007110"/>
    </source>
</evidence>
<feature type="domain" description="MoaB/Mog" evidence="15">
    <location>
        <begin position="414"/>
        <end position="557"/>
    </location>
</feature>
<evidence type="ECO:0000256" key="10">
    <source>
        <dbReference type="ARBA" id="ARBA00022842"/>
    </source>
</evidence>
<dbReference type="InterPro" id="IPR036688">
    <property type="entry name" value="MoeA_C_domain_IV_sf"/>
</dbReference>
<evidence type="ECO:0000256" key="5">
    <source>
        <dbReference type="ARBA" id="ARBA00022505"/>
    </source>
</evidence>
<protein>
    <recommendedName>
        <fullName evidence="15">MoaB/Mog domain-containing protein</fullName>
    </recommendedName>
</protein>
<proteinExistence type="inferred from homology"/>
<comment type="similarity">
    <text evidence="3">In the N-terminal section; belongs to the MoaB/Mog family.</text>
</comment>
<dbReference type="FunFam" id="2.170.190.11:FF:000001">
    <property type="entry name" value="Molybdopterin molybdenumtransferase"/>
    <property type="match status" value="1"/>
</dbReference>
<evidence type="ECO:0000256" key="12">
    <source>
        <dbReference type="ARBA" id="ARBA00023268"/>
    </source>
</evidence>
<dbReference type="Pfam" id="PF03454">
    <property type="entry name" value="MoeA_C"/>
    <property type="match status" value="1"/>
</dbReference>
<dbReference type="Pfam" id="PF03453">
    <property type="entry name" value="MoeA_N"/>
    <property type="match status" value="1"/>
</dbReference>
<name>A0A7M7T5A7_STRPU</name>
<keyword evidence="17" id="KW-1185">Reference proteome</keyword>
<dbReference type="GO" id="GO:0061599">
    <property type="term" value="F:molybdopterin molybdotransferase activity"/>
    <property type="evidence" value="ECO:0007669"/>
    <property type="project" value="UniProtKB-UniRule"/>
</dbReference>
<keyword evidence="5 13" id="KW-0500">Molybdenum</keyword>
<evidence type="ECO:0000256" key="1">
    <source>
        <dbReference type="ARBA" id="ARBA00001946"/>
    </source>
</evidence>
<dbReference type="PANTHER" id="PTHR10192:SF5">
    <property type="entry name" value="GEPHYRIN"/>
    <property type="match status" value="1"/>
</dbReference>
<dbReference type="Gene3D" id="3.90.105.10">
    <property type="entry name" value="Molybdopterin biosynthesis moea protein, domain 2"/>
    <property type="match status" value="1"/>
</dbReference>
<keyword evidence="8" id="KW-0547">Nucleotide-binding</keyword>
<comment type="function">
    <text evidence="13">Catalyzes two steps in the biosynthesis of the molybdenum cofactor. In the first step, molybdopterin is adenylated. Subsequently, molybdate is inserted into adenylated molybdopterin and AMP is released.</text>
</comment>
<dbReference type="UniPathway" id="UPA00344"/>
<evidence type="ECO:0000256" key="4">
    <source>
        <dbReference type="ARBA" id="ARBA00008339"/>
    </source>
</evidence>
<dbReference type="PANTHER" id="PTHR10192">
    <property type="entry name" value="MOLYBDOPTERIN BIOSYNTHESIS PROTEIN"/>
    <property type="match status" value="1"/>
</dbReference>
<dbReference type="RefSeq" id="XP_030854967.1">
    <property type="nucleotide sequence ID" value="XM_030999107.1"/>
</dbReference>
<dbReference type="Proteomes" id="UP000007110">
    <property type="component" value="Unassembled WGS sequence"/>
</dbReference>
<dbReference type="Gene3D" id="3.40.980.10">
    <property type="entry name" value="MoaB/Mog-like domain"/>
    <property type="match status" value="2"/>
</dbReference>
<dbReference type="NCBIfam" id="NF045515">
    <property type="entry name" value="Glp_gephyrin"/>
    <property type="match status" value="1"/>
</dbReference>
<evidence type="ECO:0000256" key="11">
    <source>
        <dbReference type="ARBA" id="ARBA00023150"/>
    </source>
</evidence>
<evidence type="ECO:0000256" key="8">
    <source>
        <dbReference type="ARBA" id="ARBA00022741"/>
    </source>
</evidence>
<evidence type="ECO:0000259" key="15">
    <source>
        <dbReference type="SMART" id="SM00852"/>
    </source>
</evidence>
<evidence type="ECO:0000256" key="2">
    <source>
        <dbReference type="ARBA" id="ARBA00005046"/>
    </source>
</evidence>
<evidence type="ECO:0000256" key="9">
    <source>
        <dbReference type="ARBA" id="ARBA00022840"/>
    </source>
</evidence>
<organism evidence="16 17">
    <name type="scientific">Strongylocentrotus purpuratus</name>
    <name type="common">Purple sea urchin</name>
    <dbReference type="NCBI Taxonomy" id="7668"/>
    <lineage>
        <taxon>Eukaryota</taxon>
        <taxon>Metazoa</taxon>
        <taxon>Echinodermata</taxon>
        <taxon>Eleutherozoa</taxon>
        <taxon>Echinozoa</taxon>
        <taxon>Echinoidea</taxon>
        <taxon>Euechinoidea</taxon>
        <taxon>Echinacea</taxon>
        <taxon>Camarodonta</taxon>
        <taxon>Echinidea</taxon>
        <taxon>Strongylocentrotidae</taxon>
        <taxon>Strongylocentrotus</taxon>
    </lineage>
</organism>
<dbReference type="Pfam" id="PF00994">
    <property type="entry name" value="MoCF_biosynth"/>
    <property type="match status" value="2"/>
</dbReference>
<dbReference type="GeneID" id="115929592"/>
<evidence type="ECO:0000256" key="6">
    <source>
        <dbReference type="ARBA" id="ARBA00022679"/>
    </source>
</evidence>
<dbReference type="Gene3D" id="2.170.190.11">
    <property type="entry name" value="Molybdopterin biosynthesis moea protein, domain 3"/>
    <property type="match status" value="1"/>
</dbReference>
<feature type="domain" description="MoaB/Mog" evidence="15">
    <location>
        <begin position="12"/>
        <end position="159"/>
    </location>
</feature>
<dbReference type="InterPro" id="IPR038987">
    <property type="entry name" value="MoeA-like"/>
</dbReference>
<sequence>MASTKRNTIRVGILTVSDTCSRKEAVDKSGPNLKKLAEDTDGLDGVIVATGIVPDEISNIKETLLEWSDVKELDLILTTGGTGFADRDVTPEATKSVLEKEAPGLAMVMLMGSLKITPLAVLSRSVCGIRKRTLIVNLPGSLKGSQECFGFVQPSLSHAIQLLKGERACVKATHKELAASGPQPGPQPGPLPGPQPINMVSNLPTVSHGHHNCQKIRHHDVEKVARRPRDSIYPVIPLKDALKIVMDHTPVLQPEVVDINDALARIVAEEIKAPISLPPFRNSIKDGYAVLASDGPGVRQVMSDAIAGDAPDLELIPGHVIRITTGAPIPKGADAVVQVEDTELVEEADDGRREVSIKILSTPTPGQDIRPIGSDLQEGTMLVGPGSKLSPPELGLLASVGITKIKCYRRPVVGVCSTGNELTEPSEELPPGHIYDSNRITMLATLLEMNVPTVDVGITPDTVQATKDVLLKAASQSDVIVTTGGVSMGEKDLLKYVLSEELKATLHFGRIFIKPGKPTTFCTFEYEGAKKLFFSLPGNPVSGIVTFNHFVLPCLRRMMGYTNPHLKRIKCRVMADLKLDPRPEFQRAHLDWQSAEDGVPLASTTGNQISSRLISMLQANALLALPSQSDQQKMIPKGSLVEAVVLRL</sequence>
<keyword evidence="6 13" id="KW-0808">Transferase</keyword>
<dbReference type="InterPro" id="IPR036135">
    <property type="entry name" value="MoeA_linker/N_sf"/>
</dbReference>
<dbReference type="InterPro" id="IPR005110">
    <property type="entry name" value="MoeA_linker/N"/>
</dbReference>
<accession>A0A7M7T5A7</accession>
<dbReference type="SUPFAM" id="SSF53218">
    <property type="entry name" value="Molybdenum cofactor biosynthesis proteins"/>
    <property type="match status" value="2"/>
</dbReference>